<feature type="transmembrane region" description="Helical" evidence="2">
    <location>
        <begin position="34"/>
        <end position="57"/>
    </location>
</feature>
<dbReference type="RefSeq" id="WP_110921783.1">
    <property type="nucleotide sequence ID" value="NZ_QJSU01000001.1"/>
</dbReference>
<dbReference type="OrthoDB" id="7408523at2"/>
<feature type="coiled-coil region" evidence="1">
    <location>
        <begin position="57"/>
        <end position="84"/>
    </location>
</feature>
<sequence length="292" mass="33502">MNYKKIDWAVVGTIAWVVLWLILLAIGFDSLEGFGGLGAFLSGIFAPLAPLALLWFYKSYRIQSNELKLQREELTLQRKALEQSVLAQEGSETALKEQSEAMKAQLSIIEKQLEITEYQFKTAIEEKNINRPKFFVEVTDIQLGQICDSNLNRKNIQITIEYLNKRGKADIRDIECMVLRQNHINSPIAKFLEQQLFIVTWNANNLTINSNFSLHDLAHEQIMLGNYVQEGKDTGKPVYVMRKILMDILILCQLSIYYDSIRTGMGVEKYNFYIFNQAIILSKSSTQTISMP</sequence>
<protein>
    <submittedName>
        <fullName evidence="3">Uncharacterized protein</fullName>
    </submittedName>
</protein>
<gene>
    <name evidence="3" type="ORF">DFP82_101110</name>
</gene>
<evidence type="ECO:0000256" key="1">
    <source>
        <dbReference type="SAM" id="Coils"/>
    </source>
</evidence>
<comment type="caution">
    <text evidence="3">The sequence shown here is derived from an EMBL/GenBank/DDBJ whole genome shotgun (WGS) entry which is preliminary data.</text>
</comment>
<keyword evidence="2" id="KW-1133">Transmembrane helix</keyword>
<dbReference type="Proteomes" id="UP000247746">
    <property type="component" value="Unassembled WGS sequence"/>
</dbReference>
<keyword evidence="1" id="KW-0175">Coiled coil</keyword>
<feature type="transmembrane region" description="Helical" evidence="2">
    <location>
        <begin position="7"/>
        <end position="28"/>
    </location>
</feature>
<keyword evidence="2" id="KW-0472">Membrane</keyword>
<evidence type="ECO:0000256" key="2">
    <source>
        <dbReference type="SAM" id="Phobius"/>
    </source>
</evidence>
<evidence type="ECO:0000313" key="3">
    <source>
        <dbReference type="EMBL" id="PYE40797.1"/>
    </source>
</evidence>
<organism evidence="3 4">
    <name type="scientific">Psychrobacter fozii</name>
    <dbReference type="NCBI Taxonomy" id="198480"/>
    <lineage>
        <taxon>Bacteria</taxon>
        <taxon>Pseudomonadati</taxon>
        <taxon>Pseudomonadota</taxon>
        <taxon>Gammaproteobacteria</taxon>
        <taxon>Moraxellales</taxon>
        <taxon>Moraxellaceae</taxon>
        <taxon>Psychrobacter</taxon>
    </lineage>
</organism>
<dbReference type="EMBL" id="QJSU01000001">
    <property type="protein sequence ID" value="PYE40797.1"/>
    <property type="molecule type" value="Genomic_DNA"/>
</dbReference>
<dbReference type="AlphaFoldDB" id="A0A2V4UKV4"/>
<proteinExistence type="predicted"/>
<evidence type="ECO:0000313" key="4">
    <source>
        <dbReference type="Proteomes" id="UP000247746"/>
    </source>
</evidence>
<reference evidence="3 4" key="1">
    <citation type="submission" date="2018-06" db="EMBL/GenBank/DDBJ databases">
        <title>Genomic Encyclopedia of Type Strains, Phase III (KMG-III): the genomes of soil and plant-associated and newly described type strains.</title>
        <authorList>
            <person name="Whitman W."/>
        </authorList>
    </citation>
    <scope>NUCLEOTIDE SEQUENCE [LARGE SCALE GENOMIC DNA]</scope>
    <source>
        <strain evidence="3 4">CECT 5889</strain>
    </source>
</reference>
<name>A0A2V4UKV4_9GAMM</name>
<accession>A0A2V4UKV4</accession>
<keyword evidence="4" id="KW-1185">Reference proteome</keyword>
<keyword evidence="2" id="KW-0812">Transmembrane</keyword>